<evidence type="ECO:0000313" key="2">
    <source>
        <dbReference type="Proteomes" id="UP000199403"/>
    </source>
</evidence>
<evidence type="ECO:0000313" key="1">
    <source>
        <dbReference type="EMBL" id="SEJ56060.1"/>
    </source>
</evidence>
<proteinExistence type="predicted"/>
<reference evidence="2" key="1">
    <citation type="submission" date="2016-10" db="EMBL/GenBank/DDBJ databases">
        <authorList>
            <person name="Varghese N."/>
            <person name="Submissions S."/>
        </authorList>
    </citation>
    <scope>NUCLEOTIDE SEQUENCE [LARGE SCALE GENOMIC DNA]</scope>
    <source>
        <strain evidence="2">IBRC-M 10761</strain>
    </source>
</reference>
<organism evidence="1 2">
    <name type="scientific">Cyclobacterium xiamenense</name>
    <dbReference type="NCBI Taxonomy" id="1297121"/>
    <lineage>
        <taxon>Bacteria</taxon>
        <taxon>Pseudomonadati</taxon>
        <taxon>Bacteroidota</taxon>
        <taxon>Cytophagia</taxon>
        <taxon>Cytophagales</taxon>
        <taxon>Cyclobacteriaceae</taxon>
        <taxon>Cyclobacterium</taxon>
    </lineage>
</organism>
<gene>
    <name evidence="1" type="ORF">SAMN05192553_10587</name>
</gene>
<sequence length="238" mass="27152">MQISTQHKNQLIQISCTSPSIIQPGEKLLVNLHITALQRCKLDQLTWKLKQITNGVVKNEKDGMELSLDLQEGESFEQQVVFTSIPGKEGFGEIPITLHFAPLGSSEKPFSWNLWISVFERVTANDKEGLNDNLRKKLVDVVNSRTRNGHIFMADHVRFFSEFLNIEVPEIIASMMTEEMLLKEEGLPVNEELFYAIVTGNIQFYGMEKLELIYEENCEESDNKFEIDDAREVAKAGI</sequence>
<dbReference type="AlphaFoldDB" id="A0A1H7A2H4"/>
<dbReference type="EMBL" id="FNZH01000005">
    <property type="protein sequence ID" value="SEJ56060.1"/>
    <property type="molecule type" value="Genomic_DNA"/>
</dbReference>
<dbReference type="Proteomes" id="UP000199403">
    <property type="component" value="Unassembled WGS sequence"/>
</dbReference>
<protein>
    <submittedName>
        <fullName evidence="1">Uncharacterized protein</fullName>
    </submittedName>
</protein>
<keyword evidence="2" id="KW-1185">Reference proteome</keyword>
<name>A0A1H7A2H4_9BACT</name>
<accession>A0A1H7A2H4</accession>